<accession>A0A4R6S685</accession>
<gene>
    <name evidence="1" type="ORF">C7957_11034</name>
</gene>
<sequence>MENCDLNLKSKNDEAKKIVCPNCGYQMKEFKSIKCPRCNSYLFQKCSECNKCSLF</sequence>
<organism evidence="1 2">
    <name type="scientific">Halanaerobium saccharolyticum</name>
    <dbReference type="NCBI Taxonomy" id="43595"/>
    <lineage>
        <taxon>Bacteria</taxon>
        <taxon>Bacillati</taxon>
        <taxon>Bacillota</taxon>
        <taxon>Clostridia</taxon>
        <taxon>Halanaerobiales</taxon>
        <taxon>Halanaerobiaceae</taxon>
        <taxon>Halanaerobium</taxon>
    </lineage>
</organism>
<dbReference type="Proteomes" id="UP000295176">
    <property type="component" value="Unassembled WGS sequence"/>
</dbReference>
<reference evidence="1 2" key="1">
    <citation type="submission" date="2019-03" db="EMBL/GenBank/DDBJ databases">
        <title>Subsurface microbial communities from deep shales in Ohio and West Virginia, USA.</title>
        <authorList>
            <person name="Wrighton K."/>
        </authorList>
    </citation>
    <scope>NUCLEOTIDE SEQUENCE [LARGE SCALE GENOMIC DNA]</scope>
    <source>
        <strain evidence="1 2">MSL 7</strain>
    </source>
</reference>
<evidence type="ECO:0000313" key="2">
    <source>
        <dbReference type="Proteomes" id="UP000295176"/>
    </source>
</evidence>
<evidence type="ECO:0000313" key="1">
    <source>
        <dbReference type="EMBL" id="TDP94697.1"/>
    </source>
</evidence>
<protein>
    <submittedName>
        <fullName evidence="1">Uncharacterized protein</fullName>
    </submittedName>
</protein>
<proteinExistence type="predicted"/>
<comment type="caution">
    <text evidence="1">The sequence shown here is derived from an EMBL/GenBank/DDBJ whole genome shotgun (WGS) entry which is preliminary data.</text>
</comment>
<dbReference type="RefSeq" id="WP_166637135.1">
    <property type="nucleotide sequence ID" value="NZ_SNXX01000010.1"/>
</dbReference>
<dbReference type="AlphaFoldDB" id="A0A4R6S685"/>
<name>A0A4R6S685_9FIRM</name>
<dbReference type="EMBL" id="SNXX01000010">
    <property type="protein sequence ID" value="TDP94697.1"/>
    <property type="molecule type" value="Genomic_DNA"/>
</dbReference>